<sequence>MARSHMFLATILVLAFLGFANSAKTKINFSRVNTTRTTQEPIVAITIQGTIFCVSYDGDEWIPMKGAFARVSCLRFLVESTKTNENGYFSITLPPKRYIDCKVFLDRPADGDDCNVPTNTNKGLAGVPFTNPTHQPDNSIVYSVGPFVFNPSLLDPM</sequence>
<reference evidence="3" key="1">
    <citation type="journal article" date="2021" name="Nat. Commun.">
        <title>Genomic analyses provide insights into spinach domestication and the genetic basis of agronomic traits.</title>
        <authorList>
            <person name="Cai X."/>
            <person name="Sun X."/>
            <person name="Xu C."/>
            <person name="Sun H."/>
            <person name="Wang X."/>
            <person name="Ge C."/>
            <person name="Zhang Z."/>
            <person name="Wang Q."/>
            <person name="Fei Z."/>
            <person name="Jiao C."/>
            <person name="Wang Q."/>
        </authorList>
    </citation>
    <scope>NUCLEOTIDE SEQUENCE [LARGE SCALE GENOMIC DNA]</scope>
    <source>
        <strain evidence="3">cv. Varoflay</strain>
    </source>
</reference>
<evidence type="ECO:0000313" key="3">
    <source>
        <dbReference type="Proteomes" id="UP000813463"/>
    </source>
</evidence>
<proteinExistence type="predicted"/>
<keyword evidence="1 2" id="KW-0732">Signal</keyword>
<protein>
    <submittedName>
        <fullName evidence="4">Proline-rich protein 1</fullName>
    </submittedName>
</protein>
<dbReference type="PANTHER" id="PTHR33470:SF40">
    <property type="entry name" value="PROTEIN SEED AND ROOT HAIR PROTECTIVE PROTEIN"/>
    <property type="match status" value="1"/>
</dbReference>
<dbReference type="Pfam" id="PF01190">
    <property type="entry name" value="Pollen_Ole_e_1"/>
    <property type="match status" value="1"/>
</dbReference>
<dbReference type="KEGG" id="soe:110801563"/>
<evidence type="ECO:0000256" key="1">
    <source>
        <dbReference type="ARBA" id="ARBA00022729"/>
    </source>
</evidence>
<dbReference type="OrthoDB" id="1847243at2759"/>
<dbReference type="GeneID" id="110801563"/>
<dbReference type="GO" id="GO:0071944">
    <property type="term" value="C:cell periphery"/>
    <property type="evidence" value="ECO:0000318"/>
    <property type="project" value="GO_Central"/>
</dbReference>
<feature type="chain" id="PRO_5040181676" evidence="2">
    <location>
        <begin position="23"/>
        <end position="157"/>
    </location>
</feature>
<reference evidence="4" key="2">
    <citation type="submission" date="2025-08" db="UniProtKB">
        <authorList>
            <consortium name="RefSeq"/>
        </authorList>
    </citation>
    <scope>IDENTIFICATION</scope>
    <source>
        <tissue evidence="4">Leaf</tissue>
    </source>
</reference>
<keyword evidence="3" id="KW-1185">Reference proteome</keyword>
<organism evidence="3 4">
    <name type="scientific">Spinacia oleracea</name>
    <name type="common">Spinach</name>
    <dbReference type="NCBI Taxonomy" id="3562"/>
    <lineage>
        <taxon>Eukaryota</taxon>
        <taxon>Viridiplantae</taxon>
        <taxon>Streptophyta</taxon>
        <taxon>Embryophyta</taxon>
        <taxon>Tracheophyta</taxon>
        <taxon>Spermatophyta</taxon>
        <taxon>Magnoliopsida</taxon>
        <taxon>eudicotyledons</taxon>
        <taxon>Gunneridae</taxon>
        <taxon>Pentapetalae</taxon>
        <taxon>Caryophyllales</taxon>
        <taxon>Chenopodiaceae</taxon>
        <taxon>Chenopodioideae</taxon>
        <taxon>Anserineae</taxon>
        <taxon>Spinacia</taxon>
    </lineage>
</organism>
<dbReference type="PANTHER" id="PTHR33470">
    <property type="entry name" value="OS01G0164075 PROTEIN"/>
    <property type="match status" value="1"/>
</dbReference>
<feature type="signal peptide" evidence="2">
    <location>
        <begin position="1"/>
        <end position="22"/>
    </location>
</feature>
<dbReference type="Proteomes" id="UP000813463">
    <property type="component" value="Chromosome 6"/>
</dbReference>
<accession>A0A9R0J9Y7</accession>
<evidence type="ECO:0000256" key="2">
    <source>
        <dbReference type="SAM" id="SignalP"/>
    </source>
</evidence>
<gene>
    <name evidence="4" type="primary">LOC110801563</name>
</gene>
<name>A0A9R0J9Y7_SPIOL</name>
<dbReference type="AlphaFoldDB" id="A0A9R0J9Y7"/>
<dbReference type="RefSeq" id="XP_021862609.1">
    <property type="nucleotide sequence ID" value="XM_022006917.2"/>
</dbReference>
<evidence type="ECO:0000313" key="4">
    <source>
        <dbReference type="RefSeq" id="XP_021862609.1"/>
    </source>
</evidence>